<dbReference type="PANTHER" id="PTHR43046">
    <property type="entry name" value="GDP-MANNOSE MANNOSYL HYDROLASE"/>
    <property type="match status" value="1"/>
</dbReference>
<comment type="cofactor">
    <cofactor evidence="1">
        <name>Mg(2+)</name>
        <dbReference type="ChEBI" id="CHEBI:18420"/>
    </cofactor>
</comment>
<dbReference type="AlphaFoldDB" id="A0A382T4A2"/>
<dbReference type="CDD" id="cd18882">
    <property type="entry name" value="NUDIX_Hydrolase"/>
    <property type="match status" value="1"/>
</dbReference>
<dbReference type="Pfam" id="PF00293">
    <property type="entry name" value="NUDIX"/>
    <property type="match status" value="1"/>
</dbReference>
<evidence type="ECO:0000256" key="1">
    <source>
        <dbReference type="ARBA" id="ARBA00001946"/>
    </source>
</evidence>
<protein>
    <recommendedName>
        <fullName evidence="3">Nudix hydrolase domain-containing protein</fullName>
    </recommendedName>
</protein>
<proteinExistence type="predicted"/>
<gene>
    <name evidence="4" type="ORF">METZ01_LOCUS369750</name>
</gene>
<dbReference type="GO" id="GO:0016787">
    <property type="term" value="F:hydrolase activity"/>
    <property type="evidence" value="ECO:0007669"/>
    <property type="project" value="UniProtKB-KW"/>
</dbReference>
<dbReference type="EMBL" id="UINC01133771">
    <property type="protein sequence ID" value="SVD16896.1"/>
    <property type="molecule type" value="Genomic_DNA"/>
</dbReference>
<evidence type="ECO:0000256" key="2">
    <source>
        <dbReference type="ARBA" id="ARBA00022801"/>
    </source>
</evidence>
<evidence type="ECO:0000313" key="4">
    <source>
        <dbReference type="EMBL" id="SVD16896.1"/>
    </source>
</evidence>
<dbReference type="PROSITE" id="PS51462">
    <property type="entry name" value="NUDIX"/>
    <property type="match status" value="1"/>
</dbReference>
<reference evidence="4" key="1">
    <citation type="submission" date="2018-05" db="EMBL/GenBank/DDBJ databases">
        <authorList>
            <person name="Lanie J.A."/>
            <person name="Ng W.-L."/>
            <person name="Kazmierczak K.M."/>
            <person name="Andrzejewski T.M."/>
            <person name="Davidsen T.M."/>
            <person name="Wayne K.J."/>
            <person name="Tettelin H."/>
            <person name="Glass J.I."/>
            <person name="Rusch D."/>
            <person name="Podicherti R."/>
            <person name="Tsui H.-C.T."/>
            <person name="Winkler M.E."/>
        </authorList>
    </citation>
    <scope>NUCLEOTIDE SEQUENCE</scope>
</reference>
<dbReference type="SUPFAM" id="SSF55811">
    <property type="entry name" value="Nudix"/>
    <property type="match status" value="1"/>
</dbReference>
<evidence type="ECO:0000259" key="3">
    <source>
        <dbReference type="PROSITE" id="PS51462"/>
    </source>
</evidence>
<sequence length="134" mass="16079">MKQVSKAVITQQHEYLLQLRDDRPDIFYGNHWSFFGGGLEVGETPWQALQRELVEELEWCPEAGRFLYEWNNPEYPVRIHFFAVPFKGDREQLVLHEGQSLRWFSIEMMVRESKIAPHVLSHVHRFVELQAKWR</sequence>
<organism evidence="4">
    <name type="scientific">marine metagenome</name>
    <dbReference type="NCBI Taxonomy" id="408172"/>
    <lineage>
        <taxon>unclassified sequences</taxon>
        <taxon>metagenomes</taxon>
        <taxon>ecological metagenomes</taxon>
    </lineage>
</organism>
<feature type="domain" description="Nudix hydrolase" evidence="3">
    <location>
        <begin position="1"/>
        <end position="132"/>
    </location>
</feature>
<dbReference type="InterPro" id="IPR015797">
    <property type="entry name" value="NUDIX_hydrolase-like_dom_sf"/>
</dbReference>
<keyword evidence="2" id="KW-0378">Hydrolase</keyword>
<name>A0A382T4A2_9ZZZZ</name>
<dbReference type="Gene3D" id="3.90.79.10">
    <property type="entry name" value="Nucleoside Triphosphate Pyrophosphohydrolase"/>
    <property type="match status" value="1"/>
</dbReference>
<dbReference type="InterPro" id="IPR000086">
    <property type="entry name" value="NUDIX_hydrolase_dom"/>
</dbReference>
<dbReference type="PANTHER" id="PTHR43046:SF14">
    <property type="entry name" value="MUTT_NUDIX FAMILY PROTEIN"/>
    <property type="match status" value="1"/>
</dbReference>
<accession>A0A382T4A2</accession>